<feature type="transmembrane region" description="Helical" evidence="5">
    <location>
        <begin position="153"/>
        <end position="175"/>
    </location>
</feature>
<reference evidence="6 7" key="1">
    <citation type="submission" date="2019-03" db="EMBL/GenBank/DDBJ databases">
        <title>Genomic Encyclopedia of Type Strains, Phase IV (KMG-IV): sequencing the most valuable type-strain genomes for metagenomic binning, comparative biology and taxonomic classification.</title>
        <authorList>
            <person name="Goeker M."/>
        </authorList>
    </citation>
    <scope>NUCLEOTIDE SEQUENCE [LARGE SCALE GENOMIC DNA]</scope>
    <source>
        <strain evidence="6 7">DSM 29489</strain>
    </source>
</reference>
<sequence length="276" mass="31775">MNWLNKLEKKFGRYAIHNLTLYLIGGYIIGYGIYALVPGFLNWLTLEPGRILSGQVWRIISWILIPPGGNIITTIIMLLLYYSLGTALERTWGAFRYNVYIFSGILFTVIGAFILYLITGGVVQGLGGYFSTYYINMSIFLAFAASYPDMELLLYFVLPIKIKWMALVYAVFILYDLARGNIVTRVAIISSLLNFVLFFFSSRNVKPYTPKEQARKAKFRQQAKPHMNYRNGAHHKCAVCGRTELDDPTLQFRFCSKCNGNYEYCQEHLFTHQHVQ</sequence>
<keyword evidence="4 5" id="KW-0472">Membrane</keyword>
<evidence type="ECO:0000313" key="6">
    <source>
        <dbReference type="EMBL" id="TCS79853.1"/>
    </source>
</evidence>
<dbReference type="GO" id="GO:0016020">
    <property type="term" value="C:membrane"/>
    <property type="evidence" value="ECO:0007669"/>
    <property type="project" value="UniProtKB-SubCell"/>
</dbReference>
<comment type="subcellular location">
    <subcellularLocation>
        <location evidence="1">Membrane</location>
        <topology evidence="1">Multi-pass membrane protein</topology>
    </subcellularLocation>
</comment>
<feature type="transmembrane region" description="Helical" evidence="5">
    <location>
        <begin position="56"/>
        <end position="82"/>
    </location>
</feature>
<keyword evidence="3 5" id="KW-1133">Transmembrane helix</keyword>
<comment type="caution">
    <text evidence="6">The sequence shown here is derived from an EMBL/GenBank/DDBJ whole genome shotgun (WGS) entry which is preliminary data.</text>
</comment>
<dbReference type="InterPro" id="IPR035952">
    <property type="entry name" value="Rhomboid-like_sf"/>
</dbReference>
<gene>
    <name evidence="6" type="ORF">EDD59_107111</name>
</gene>
<evidence type="ECO:0000256" key="2">
    <source>
        <dbReference type="ARBA" id="ARBA00022692"/>
    </source>
</evidence>
<feature type="transmembrane region" description="Helical" evidence="5">
    <location>
        <begin position="130"/>
        <end position="147"/>
    </location>
</feature>
<evidence type="ECO:0000256" key="3">
    <source>
        <dbReference type="ARBA" id="ARBA00022989"/>
    </source>
</evidence>
<evidence type="ECO:0000256" key="5">
    <source>
        <dbReference type="SAM" id="Phobius"/>
    </source>
</evidence>
<evidence type="ECO:0000256" key="4">
    <source>
        <dbReference type="ARBA" id="ARBA00023136"/>
    </source>
</evidence>
<evidence type="ECO:0000256" key="1">
    <source>
        <dbReference type="ARBA" id="ARBA00004141"/>
    </source>
</evidence>
<protein>
    <recommendedName>
        <fullName evidence="8">Membrane associated rhomboid family serine protease</fullName>
    </recommendedName>
</protein>
<dbReference type="RefSeq" id="WP_132380294.1">
    <property type="nucleotide sequence ID" value="NZ_DAIPCY010000069.1"/>
</dbReference>
<evidence type="ECO:0008006" key="8">
    <source>
        <dbReference type="Google" id="ProtNLM"/>
    </source>
</evidence>
<dbReference type="Proteomes" id="UP000295726">
    <property type="component" value="Unassembled WGS sequence"/>
</dbReference>
<dbReference type="OrthoDB" id="9778756at2"/>
<feature type="transmembrane region" description="Helical" evidence="5">
    <location>
        <begin position="182"/>
        <end position="200"/>
    </location>
</feature>
<keyword evidence="7" id="KW-1185">Reference proteome</keyword>
<feature type="transmembrane region" description="Helical" evidence="5">
    <location>
        <begin position="97"/>
        <end position="118"/>
    </location>
</feature>
<accession>A0A4R3KAB0</accession>
<keyword evidence="2 5" id="KW-0812">Transmembrane</keyword>
<evidence type="ECO:0000313" key="7">
    <source>
        <dbReference type="Proteomes" id="UP000295726"/>
    </source>
</evidence>
<dbReference type="Gene3D" id="1.20.1540.10">
    <property type="entry name" value="Rhomboid-like"/>
    <property type="match status" value="1"/>
</dbReference>
<feature type="transmembrane region" description="Helical" evidence="5">
    <location>
        <begin position="20"/>
        <end position="44"/>
    </location>
</feature>
<dbReference type="AlphaFoldDB" id="A0A4R3KAB0"/>
<name>A0A4R3KAB0_9FIRM</name>
<proteinExistence type="predicted"/>
<organism evidence="6 7">
    <name type="scientific">Muricomes intestini</name>
    <dbReference type="NCBI Taxonomy" id="1796634"/>
    <lineage>
        <taxon>Bacteria</taxon>
        <taxon>Bacillati</taxon>
        <taxon>Bacillota</taxon>
        <taxon>Clostridia</taxon>
        <taxon>Lachnospirales</taxon>
        <taxon>Lachnospiraceae</taxon>
        <taxon>Muricomes</taxon>
    </lineage>
</organism>
<dbReference type="SUPFAM" id="SSF144091">
    <property type="entry name" value="Rhomboid-like"/>
    <property type="match status" value="1"/>
</dbReference>
<dbReference type="EMBL" id="SLZZ01000007">
    <property type="protein sequence ID" value="TCS79853.1"/>
    <property type="molecule type" value="Genomic_DNA"/>
</dbReference>